<comment type="cofactor">
    <cofactor evidence="1">
        <name>Zn(2+)</name>
        <dbReference type="ChEBI" id="CHEBI:29105"/>
    </cofactor>
</comment>
<keyword evidence="3" id="KW-0479">Metal-binding</keyword>
<dbReference type="RefSeq" id="WP_377278435.1">
    <property type="nucleotide sequence ID" value="NZ_JBHSGL010000005.1"/>
</dbReference>
<dbReference type="Gene3D" id="3.30.360.10">
    <property type="entry name" value="Dihydrodipicolinate Reductase, domain 2"/>
    <property type="match status" value="1"/>
</dbReference>
<dbReference type="Pfam" id="PF22725">
    <property type="entry name" value="GFO_IDH_MocA_C3"/>
    <property type="match status" value="1"/>
</dbReference>
<dbReference type="Proteomes" id="UP001595932">
    <property type="component" value="Unassembled WGS sequence"/>
</dbReference>
<evidence type="ECO:0000256" key="4">
    <source>
        <dbReference type="ARBA" id="ARBA00022833"/>
    </source>
</evidence>
<protein>
    <submittedName>
        <fullName evidence="7">Bi-domain-containing oxidoreductase</fullName>
    </submittedName>
</protein>
<dbReference type="InterPro" id="IPR055170">
    <property type="entry name" value="GFO_IDH_MocA-like_dom"/>
</dbReference>
<evidence type="ECO:0000256" key="2">
    <source>
        <dbReference type="ARBA" id="ARBA00008072"/>
    </source>
</evidence>
<dbReference type="SUPFAM" id="SSF55347">
    <property type="entry name" value="Glyceraldehyde-3-phosphate dehydrogenase-like, C-terminal domain"/>
    <property type="match status" value="1"/>
</dbReference>
<dbReference type="SUPFAM" id="SSF51735">
    <property type="entry name" value="NAD(P)-binding Rossmann-fold domains"/>
    <property type="match status" value="2"/>
</dbReference>
<dbReference type="PANTHER" id="PTHR43350">
    <property type="entry name" value="NAD-DEPENDENT ALCOHOL DEHYDROGENASE"/>
    <property type="match status" value="1"/>
</dbReference>
<keyword evidence="4" id="KW-0862">Zinc</keyword>
<dbReference type="InterPro" id="IPR020843">
    <property type="entry name" value="ER"/>
</dbReference>
<dbReference type="Gene3D" id="3.40.50.720">
    <property type="entry name" value="NAD(P)-binding Rossmann-like Domain"/>
    <property type="match status" value="2"/>
</dbReference>
<gene>
    <name evidence="7" type="ORF">ACFO5U_08625</name>
</gene>
<dbReference type="InterPro" id="IPR013149">
    <property type="entry name" value="ADH-like_C"/>
</dbReference>
<evidence type="ECO:0000256" key="3">
    <source>
        <dbReference type="ARBA" id="ARBA00022723"/>
    </source>
</evidence>
<dbReference type="EMBL" id="JBHSGL010000005">
    <property type="protein sequence ID" value="MFC4712921.1"/>
    <property type="molecule type" value="Genomic_DNA"/>
</dbReference>
<evidence type="ECO:0000256" key="1">
    <source>
        <dbReference type="ARBA" id="ARBA00001947"/>
    </source>
</evidence>
<dbReference type="PANTHER" id="PTHR43350:SF19">
    <property type="entry name" value="D-GULOSIDE 3-DEHYDROGENASE"/>
    <property type="match status" value="1"/>
</dbReference>
<feature type="domain" description="Enoyl reductase (ER)" evidence="6">
    <location>
        <begin position="11"/>
        <end position="363"/>
    </location>
</feature>
<keyword evidence="8" id="KW-1185">Reference proteome</keyword>
<sequence length="708" mass="77857">MNYIQQSLKNGETTLAEAPLPNLAPNNLLIKVENGVVSAGTERMLVEFGNSNYIQKAKQQPEKVKQVMDKVKTDGLKPTINAVQSKLEQPITLGYSNAGTVIAVGKNVTYFKVGDRVISNGPHAEVVSVSSNLCAKIPDSVSFEAAAFTVISSIGLQGIRLSKPTLGETIVVTGLGLIGLITVQLLRAHGCKVIASDFDQQKVDLAKSYGVDAINVGNGTSIVDYVMSQTNGRGADGVIVTASTKSNDPISQAAQMSRKRGRIILVGVTGLELNRTEFYEKELSFQVSCSYGPGRYDSNYEVKGNDYPLGFVRWTEQRNFEAVLDMIKEGKLDVTSLITHTFKFQDAVKAYQTLSVDRSAIGIMLKYEPKNYNLNSERTINLKTKIIEANSKPSIGIIGAGNYTNQTLLPAMQKLEVLKHTIVSNGGISGVNVGQKFGFLRASTDVNHVIDDNEINTILITTRHDTHAELVKKSLINNKHVFVEKPLCLNREELDEIKQIPHEKLLMVGFNRRFSPHVVKMKQLLSTIHQPKAIIITVNAGSIPTDHWTQDIEIGGGRIIGEGCHFIDLARHIADSEIAKVQSIKMNVPGEEQLEENVLINIAFKDGSIANIQYLANGNKSYPKERIEVFTSGKVLSLDNFKSLTGYGWKDFSKLKTRSQDKGHAEGIKRFIEGVENGTSPIPLNEIYEVTEATFDVIDQLRGKEIEK</sequence>
<comment type="similarity">
    <text evidence="2">Belongs to the zinc-containing alcohol dehydrogenase family.</text>
</comment>
<dbReference type="InterPro" id="IPR000683">
    <property type="entry name" value="Gfo/Idh/MocA-like_OxRdtase_N"/>
</dbReference>
<dbReference type="Pfam" id="PF01408">
    <property type="entry name" value="GFO_IDH_MocA"/>
    <property type="match status" value="1"/>
</dbReference>
<keyword evidence="5" id="KW-0560">Oxidoreductase</keyword>
<proteinExistence type="inferred from homology"/>
<evidence type="ECO:0000313" key="7">
    <source>
        <dbReference type="EMBL" id="MFC4712921.1"/>
    </source>
</evidence>
<accession>A0ABV9MAY9</accession>
<dbReference type="InterPro" id="IPR013154">
    <property type="entry name" value="ADH-like_N"/>
</dbReference>
<comment type="caution">
    <text evidence="7">The sequence shown here is derived from an EMBL/GenBank/DDBJ whole genome shotgun (WGS) entry which is preliminary data.</text>
</comment>
<dbReference type="CDD" id="cd08255">
    <property type="entry name" value="2-desacetyl-2-hydroxyethyl_bacteriochlorophyllide_like"/>
    <property type="match status" value="1"/>
</dbReference>
<reference evidence="8" key="1">
    <citation type="journal article" date="2019" name="Int. J. Syst. Evol. Microbiol.">
        <title>The Global Catalogue of Microorganisms (GCM) 10K type strain sequencing project: providing services to taxonomists for standard genome sequencing and annotation.</title>
        <authorList>
            <consortium name="The Broad Institute Genomics Platform"/>
            <consortium name="The Broad Institute Genome Sequencing Center for Infectious Disease"/>
            <person name="Wu L."/>
            <person name="Ma J."/>
        </authorList>
    </citation>
    <scope>NUCLEOTIDE SEQUENCE [LARGE SCALE GENOMIC DNA]</scope>
    <source>
        <strain evidence="8">CGMCC 1.12151</strain>
    </source>
</reference>
<name>A0ABV9MAY9_9BACL</name>
<evidence type="ECO:0000259" key="6">
    <source>
        <dbReference type="SMART" id="SM00829"/>
    </source>
</evidence>
<dbReference type="Pfam" id="PF00107">
    <property type="entry name" value="ADH_zinc_N"/>
    <property type="match status" value="1"/>
</dbReference>
<evidence type="ECO:0000313" key="8">
    <source>
        <dbReference type="Proteomes" id="UP001595932"/>
    </source>
</evidence>
<evidence type="ECO:0000256" key="5">
    <source>
        <dbReference type="ARBA" id="ARBA00023002"/>
    </source>
</evidence>
<dbReference type="Gene3D" id="3.90.180.10">
    <property type="entry name" value="Medium-chain alcohol dehydrogenases, catalytic domain"/>
    <property type="match status" value="2"/>
</dbReference>
<dbReference type="Pfam" id="PF08240">
    <property type="entry name" value="ADH_N"/>
    <property type="match status" value="1"/>
</dbReference>
<dbReference type="InterPro" id="IPR036291">
    <property type="entry name" value="NAD(P)-bd_dom_sf"/>
</dbReference>
<dbReference type="InterPro" id="IPR011032">
    <property type="entry name" value="GroES-like_sf"/>
</dbReference>
<organism evidence="7 8">
    <name type="scientific">Planococcus dechangensis</name>
    <dbReference type="NCBI Taxonomy" id="1176255"/>
    <lineage>
        <taxon>Bacteria</taxon>
        <taxon>Bacillati</taxon>
        <taxon>Bacillota</taxon>
        <taxon>Bacilli</taxon>
        <taxon>Bacillales</taxon>
        <taxon>Caryophanaceae</taxon>
        <taxon>Planococcus</taxon>
    </lineage>
</organism>
<dbReference type="SUPFAM" id="SSF50129">
    <property type="entry name" value="GroES-like"/>
    <property type="match status" value="1"/>
</dbReference>
<dbReference type="SMART" id="SM00829">
    <property type="entry name" value="PKS_ER"/>
    <property type="match status" value="1"/>
</dbReference>